<dbReference type="SUPFAM" id="SSF68906">
    <property type="entry name" value="SAP domain"/>
    <property type="match status" value="1"/>
</dbReference>
<feature type="domain" description="CCHC-type" evidence="4">
    <location>
        <begin position="452"/>
        <end position="469"/>
    </location>
</feature>
<dbReference type="RefSeq" id="XP_034118230.1">
    <property type="nucleotide sequence ID" value="XM_034262339.2"/>
</dbReference>
<evidence type="ECO:0000256" key="3">
    <source>
        <dbReference type="SAM" id="MobiDB-lite"/>
    </source>
</evidence>
<dbReference type="SUPFAM" id="SSF57756">
    <property type="entry name" value="Retrovirus zinc finger-like domains"/>
    <property type="match status" value="1"/>
</dbReference>
<name>A0A6P8ZFH1_DROAB</name>
<dbReference type="PROSITE" id="PS50158">
    <property type="entry name" value="ZF_CCHC"/>
    <property type="match status" value="2"/>
</dbReference>
<reference evidence="7 8" key="1">
    <citation type="submission" date="2025-04" db="UniProtKB">
        <authorList>
            <consortium name="RefSeq"/>
        </authorList>
    </citation>
    <scope>IDENTIFICATION</scope>
    <source>
        <strain evidence="7 8">15112-1751.03</strain>
        <tissue evidence="7 8">Whole Adult</tissue>
    </source>
</reference>
<evidence type="ECO:0000259" key="5">
    <source>
        <dbReference type="PROSITE" id="PS50800"/>
    </source>
</evidence>
<evidence type="ECO:0000256" key="1">
    <source>
        <dbReference type="PROSITE-ProRule" id="PRU00047"/>
    </source>
</evidence>
<feature type="coiled-coil region" evidence="2">
    <location>
        <begin position="92"/>
        <end position="119"/>
    </location>
</feature>
<dbReference type="GeneID" id="117577266"/>
<protein>
    <submittedName>
        <fullName evidence="7">Uncharacterized protein LOC117577266</fullName>
    </submittedName>
    <submittedName>
        <fullName evidence="8">Uncharacterized protein LOC117577448</fullName>
    </submittedName>
    <submittedName>
        <fullName evidence="9">Uncharacterized protein LOC117577460</fullName>
    </submittedName>
</protein>
<evidence type="ECO:0000259" key="4">
    <source>
        <dbReference type="PROSITE" id="PS50158"/>
    </source>
</evidence>
<dbReference type="InterPro" id="IPR005162">
    <property type="entry name" value="Retrotrans_gag_dom"/>
</dbReference>
<dbReference type="RefSeq" id="XP_034118236.1">
    <property type="nucleotide sequence ID" value="XM_034262345.2"/>
</dbReference>
<evidence type="ECO:0000313" key="9">
    <source>
        <dbReference type="RefSeq" id="XP_034118236.1"/>
    </source>
</evidence>
<keyword evidence="1" id="KW-0479">Metal-binding</keyword>
<feature type="domain" description="CCHC-type" evidence="4">
    <location>
        <begin position="477"/>
        <end position="492"/>
    </location>
</feature>
<dbReference type="InterPro" id="IPR003034">
    <property type="entry name" value="SAP_dom"/>
</dbReference>
<dbReference type="Pfam" id="PF02037">
    <property type="entry name" value="SAP"/>
    <property type="match status" value="1"/>
</dbReference>
<organism evidence="6 7">
    <name type="scientific">Drosophila albomicans</name>
    <name type="common">Fruit fly</name>
    <dbReference type="NCBI Taxonomy" id="7291"/>
    <lineage>
        <taxon>Eukaryota</taxon>
        <taxon>Metazoa</taxon>
        <taxon>Ecdysozoa</taxon>
        <taxon>Arthropoda</taxon>
        <taxon>Hexapoda</taxon>
        <taxon>Insecta</taxon>
        <taxon>Pterygota</taxon>
        <taxon>Neoptera</taxon>
        <taxon>Endopterygota</taxon>
        <taxon>Diptera</taxon>
        <taxon>Brachycera</taxon>
        <taxon>Muscomorpha</taxon>
        <taxon>Ephydroidea</taxon>
        <taxon>Drosophilidae</taxon>
        <taxon>Drosophila</taxon>
    </lineage>
</organism>
<dbReference type="RefSeq" id="XP_034118142.1">
    <property type="nucleotide sequence ID" value="XM_034262251.2"/>
</dbReference>
<accession>A0A6P8ZFH1</accession>
<dbReference type="GO" id="GO:0008270">
    <property type="term" value="F:zinc ion binding"/>
    <property type="evidence" value="ECO:0007669"/>
    <property type="project" value="UniProtKB-KW"/>
</dbReference>
<dbReference type="InterPro" id="IPR036875">
    <property type="entry name" value="Znf_CCHC_sf"/>
</dbReference>
<evidence type="ECO:0000256" key="2">
    <source>
        <dbReference type="SAM" id="Coils"/>
    </source>
</evidence>
<dbReference type="PROSITE" id="PS50800">
    <property type="entry name" value="SAP"/>
    <property type="match status" value="1"/>
</dbReference>
<dbReference type="GO" id="GO:0003676">
    <property type="term" value="F:nucleic acid binding"/>
    <property type="evidence" value="ECO:0007669"/>
    <property type="project" value="InterPro"/>
</dbReference>
<dbReference type="OrthoDB" id="7864685at2759"/>
<gene>
    <name evidence="7" type="primary">LOC117577266</name>
    <name evidence="8" type="synonym">LOC117577448</name>
    <name evidence="9" type="synonym">LOC117577460</name>
</gene>
<evidence type="ECO:0000313" key="7">
    <source>
        <dbReference type="RefSeq" id="XP_034118142.1"/>
    </source>
</evidence>
<dbReference type="SMART" id="SM00513">
    <property type="entry name" value="SAP"/>
    <property type="match status" value="1"/>
</dbReference>
<keyword evidence="6" id="KW-1185">Reference proteome</keyword>
<dbReference type="Proteomes" id="UP000515160">
    <property type="component" value="Unplaced"/>
</dbReference>
<dbReference type="Pfam" id="PF03732">
    <property type="entry name" value="Retrotrans_gag"/>
    <property type="match status" value="1"/>
</dbReference>
<dbReference type="InterPro" id="IPR036361">
    <property type="entry name" value="SAP_dom_sf"/>
</dbReference>
<dbReference type="Gene3D" id="1.10.720.30">
    <property type="entry name" value="SAP domain"/>
    <property type="match status" value="1"/>
</dbReference>
<keyword evidence="1" id="KW-0862">Zinc</keyword>
<dbReference type="Gene3D" id="4.10.60.10">
    <property type="entry name" value="Zinc finger, CCHC-type"/>
    <property type="match status" value="1"/>
</dbReference>
<dbReference type="InterPro" id="IPR001878">
    <property type="entry name" value="Znf_CCHC"/>
</dbReference>
<proteinExistence type="predicted"/>
<evidence type="ECO:0000313" key="8">
    <source>
        <dbReference type="RefSeq" id="XP_034118230.1"/>
    </source>
</evidence>
<feature type="domain" description="SAP" evidence="5">
    <location>
        <begin position="6"/>
        <end position="40"/>
    </location>
</feature>
<dbReference type="Pfam" id="PF00098">
    <property type="entry name" value="zf-CCHC"/>
    <property type="match status" value="2"/>
</dbReference>
<feature type="region of interest" description="Disordered" evidence="3">
    <location>
        <begin position="61"/>
        <end position="91"/>
    </location>
</feature>
<evidence type="ECO:0000313" key="6">
    <source>
        <dbReference type="Proteomes" id="UP000515160"/>
    </source>
</evidence>
<keyword evidence="2" id="KW-0175">Coiled coil</keyword>
<keyword evidence="1" id="KW-0863">Zinc-finger</keyword>
<feature type="compositionally biased region" description="Basic and acidic residues" evidence="3">
    <location>
        <begin position="73"/>
        <end position="84"/>
    </location>
</feature>
<sequence length="513" mass="56754">MNTPTFEKYTTAQLKKWLTALGLPTTGSKAELISRLLDASPEMFEEMQSGSDDFLSVASVLPGQESRSSNNNERYEQNQNDREGSSPGESVHQELLDTIQKLQEELRLSKEELQNAQNNTVAHQLSISTTEIDNNNGATQFVRTAAQQSAPVVANLSDGNNKNNGNGIDTYNNGATQFVRAAAQQSAPVVANFGDGNNKNNGNGIETYNNDATHVLDLCTAAQRSASEIAKLGDNNDNNKNSDSVYQAMGNTKNVTGSAREEKNELNEIRSGSAVSLALAKEVTLEFEGKSCARIWVSQLKSVAAMCKLDEESLRMLLAIKLKGNAQHWLHANPTRLREPFQTLCDQLILAFGTGASKAELRRKFEQRKWQQNERFTVYFEEKIVLAQSIKLDNDELLEQIIEGIPSLNLRNQARIQRFGDPEQMLQAFAHICLPKYDGMGGTKTTEEDNNRRCHNCNSRGHLAKECRKPKREPGSCYACGEMGHFIAECKKKKKGVGVLNVNTGLNNNYNAS</sequence>
<dbReference type="SMART" id="SM00343">
    <property type="entry name" value="ZnF_C2HC"/>
    <property type="match status" value="2"/>
</dbReference>
<dbReference type="AlphaFoldDB" id="A0A6P8ZFH1"/>